<dbReference type="SUPFAM" id="SSF52821">
    <property type="entry name" value="Rhodanese/Cell cycle control phosphatase"/>
    <property type="match status" value="1"/>
</dbReference>
<reference evidence="4" key="1">
    <citation type="journal article" date="2009" name="Appl. Environ. Microbiol.">
        <title>Complete genome sequence of the chemolithoautotrophic marine magnetotactic coccus strain MC-1.</title>
        <authorList>
            <person name="Schubbe S."/>
            <person name="Williams T.J."/>
            <person name="Xie G."/>
            <person name="Kiss H.E."/>
            <person name="Brettin T.S."/>
            <person name="Martinez D."/>
            <person name="Ross C.A."/>
            <person name="Schuler D."/>
            <person name="Cox B.L."/>
            <person name="Nealson K.H."/>
            <person name="Bazylinski D.A."/>
        </authorList>
    </citation>
    <scope>NUCLEOTIDE SEQUENCE [LARGE SCALE GENOMIC DNA]</scope>
    <source>
        <strain evidence="4">ATCC BAA-1437 / JCM 17883 / MC-1</strain>
    </source>
</reference>
<dbReference type="GO" id="GO:0043828">
    <property type="term" value="F:tRNA 2-selenouridine synthase activity"/>
    <property type="evidence" value="ECO:0007669"/>
    <property type="project" value="InterPro"/>
</dbReference>
<dbReference type="InterPro" id="IPR058840">
    <property type="entry name" value="AAA_SelU"/>
</dbReference>
<proteinExistence type="predicted"/>
<dbReference type="eggNOG" id="COG2603">
    <property type="taxonomic scope" value="Bacteria"/>
</dbReference>
<dbReference type="HOGENOM" id="CLU_043456_0_0_5"/>
<accession>A0LA93</accession>
<evidence type="ECO:0000259" key="2">
    <source>
        <dbReference type="PROSITE" id="PS50206"/>
    </source>
</evidence>
<dbReference type="Proteomes" id="UP000002586">
    <property type="component" value="Chromosome"/>
</dbReference>
<evidence type="ECO:0000256" key="1">
    <source>
        <dbReference type="ARBA" id="ARBA00023266"/>
    </source>
</evidence>
<dbReference type="EMBL" id="CP000471">
    <property type="protein sequence ID" value="ABK44886.1"/>
    <property type="molecule type" value="Genomic_DNA"/>
</dbReference>
<keyword evidence="1" id="KW-0711">Selenium</keyword>
<dbReference type="GO" id="GO:0002098">
    <property type="term" value="P:tRNA wobble uridine modification"/>
    <property type="evidence" value="ECO:0007669"/>
    <property type="project" value="InterPro"/>
</dbReference>
<keyword evidence="4" id="KW-1185">Reference proteome</keyword>
<sequence length="335" mass="37153">MDPADTTPIIDVRSPAEYAKGHLPGALSMPLFTDAERAEVGTTYKQVGPEQAFSLGLERVGPKMAGFVKQARQIAPHGRIKVYCWRGGKRSGSMGWLLAQAGFESLVLEGGYKAYRNHLLTTLGQPLKLAVVGGMTGSGKTEILQQLAMAGEQVIDLEGLANHRGSAFGGVGLPAQPSNEQFWNLVFDRFNQLDPNRTIWVEDESRSIGCVTVPEPLFVQMRLAPVYAVSVETALRVEHLQQVYAGHAVEALEASLLKIEKRLGTRHTAQLREALLAGEMAQVTQQLLDYYDKMYRYGLERRTPGQVVEVTLQPAPQRWSEWLQRITPRLMEIRS</sequence>
<evidence type="ECO:0000313" key="4">
    <source>
        <dbReference type="Proteomes" id="UP000002586"/>
    </source>
</evidence>
<dbReference type="Gene3D" id="3.40.250.10">
    <property type="entry name" value="Rhodanese-like domain"/>
    <property type="match status" value="1"/>
</dbReference>
<organism evidence="3 4">
    <name type="scientific">Magnetococcus marinus (strain ATCC BAA-1437 / JCM 17883 / MC-1)</name>
    <dbReference type="NCBI Taxonomy" id="156889"/>
    <lineage>
        <taxon>Bacteria</taxon>
        <taxon>Pseudomonadati</taxon>
        <taxon>Pseudomonadota</taxon>
        <taxon>Magnetococcia</taxon>
        <taxon>Magnetococcales</taxon>
        <taxon>Magnetococcaceae</taxon>
        <taxon>Magnetococcus</taxon>
    </lineage>
</organism>
<name>A0LA93_MAGMM</name>
<dbReference type="PANTHER" id="PTHR30401">
    <property type="entry name" value="TRNA 2-SELENOURIDINE SYNTHASE"/>
    <property type="match status" value="1"/>
</dbReference>
<dbReference type="STRING" id="156889.Mmc1_2386"/>
<dbReference type="Pfam" id="PF26341">
    <property type="entry name" value="AAA_SelU"/>
    <property type="match status" value="1"/>
</dbReference>
<protein>
    <submittedName>
        <fullName evidence="3">Rhodanese domain protein</fullName>
    </submittedName>
</protein>
<dbReference type="Pfam" id="PF00581">
    <property type="entry name" value="Rhodanese"/>
    <property type="match status" value="1"/>
</dbReference>
<dbReference type="PANTHER" id="PTHR30401:SF0">
    <property type="entry name" value="TRNA 2-SELENOURIDINE SYNTHASE"/>
    <property type="match status" value="1"/>
</dbReference>
<dbReference type="SMART" id="SM00450">
    <property type="entry name" value="RHOD"/>
    <property type="match status" value="1"/>
</dbReference>
<dbReference type="InterPro" id="IPR001763">
    <property type="entry name" value="Rhodanese-like_dom"/>
</dbReference>
<gene>
    <name evidence="3" type="ordered locus">Mmc1_2386</name>
</gene>
<dbReference type="NCBIfam" id="NF008750">
    <property type="entry name" value="PRK11784.1-2"/>
    <property type="match status" value="1"/>
</dbReference>
<dbReference type="KEGG" id="mgm:Mmc1_2386"/>
<dbReference type="NCBIfam" id="NF008752">
    <property type="entry name" value="PRK11784.1-4"/>
    <property type="match status" value="1"/>
</dbReference>
<evidence type="ECO:0000313" key="3">
    <source>
        <dbReference type="EMBL" id="ABK44886.1"/>
    </source>
</evidence>
<feature type="domain" description="Rhodanese" evidence="2">
    <location>
        <begin position="3"/>
        <end position="124"/>
    </location>
</feature>
<dbReference type="AlphaFoldDB" id="A0LA93"/>
<dbReference type="PROSITE" id="PS50206">
    <property type="entry name" value="RHODANESE_3"/>
    <property type="match status" value="1"/>
</dbReference>
<dbReference type="InterPro" id="IPR036873">
    <property type="entry name" value="Rhodanese-like_dom_sf"/>
</dbReference>
<dbReference type="NCBIfam" id="TIGR03167">
    <property type="entry name" value="tRNA_sel_U_synt"/>
    <property type="match status" value="1"/>
</dbReference>
<dbReference type="InterPro" id="IPR017582">
    <property type="entry name" value="SelU"/>
</dbReference>
<reference evidence="3 4" key="2">
    <citation type="journal article" date="2012" name="Int. J. Syst. Evol. Microbiol.">
        <title>Magnetococcus marinus gen. nov., sp. nov., a marine, magnetotactic bacterium that represents a novel lineage (Magnetococcaceae fam. nov.; Magnetococcales ord. nov.) at the base of the Alphaproteobacteria.</title>
        <authorList>
            <person name="Bazylinski D.A."/>
            <person name="Williams T.J."/>
            <person name="Lefevre C.T."/>
            <person name="Berg R.J."/>
            <person name="Zhang C.L."/>
            <person name="Bowser S.S."/>
            <person name="Dean A.J."/>
            <person name="Beveridge T.J."/>
        </authorList>
    </citation>
    <scope>NUCLEOTIDE SEQUENCE [LARGE SCALE GENOMIC DNA]</scope>
    <source>
        <strain evidence="4">ATCC BAA-1437 / JCM 17883 / MC-1</strain>
    </source>
</reference>